<accession>A0A6C2TVB1</accession>
<dbReference type="AlphaFoldDB" id="A0A6C2TVB1"/>
<dbReference type="Pfam" id="PF00873">
    <property type="entry name" value="ACR_tran"/>
    <property type="match status" value="1"/>
</dbReference>
<dbReference type="Gene3D" id="3.30.70.1320">
    <property type="entry name" value="Multidrug efflux transporter AcrB pore domain like"/>
    <property type="match status" value="1"/>
</dbReference>
<dbReference type="InterPro" id="IPR001036">
    <property type="entry name" value="Acrflvin-R"/>
</dbReference>
<keyword evidence="1" id="KW-0472">Membrane</keyword>
<feature type="transmembrane region" description="Helical" evidence="1">
    <location>
        <begin position="462"/>
        <end position="485"/>
    </location>
</feature>
<keyword evidence="1" id="KW-1133">Transmembrane helix</keyword>
<keyword evidence="1" id="KW-0812">Transmembrane</keyword>
<feature type="transmembrane region" description="Helical" evidence="1">
    <location>
        <begin position="850"/>
        <end position="868"/>
    </location>
</feature>
<organism evidence="2 3">
    <name type="scientific">Pontiella desulfatans</name>
    <dbReference type="NCBI Taxonomy" id="2750659"/>
    <lineage>
        <taxon>Bacteria</taxon>
        <taxon>Pseudomonadati</taxon>
        <taxon>Kiritimatiellota</taxon>
        <taxon>Kiritimatiellia</taxon>
        <taxon>Kiritimatiellales</taxon>
        <taxon>Pontiellaceae</taxon>
        <taxon>Pontiella</taxon>
    </lineage>
</organism>
<dbReference type="RefSeq" id="WP_136077307.1">
    <property type="nucleotide sequence ID" value="NZ_CAAHFG010000001.1"/>
</dbReference>
<dbReference type="SUPFAM" id="SSF82714">
    <property type="entry name" value="Multidrug efflux transporter AcrB TolC docking domain, DN and DC subdomains"/>
    <property type="match status" value="2"/>
</dbReference>
<feature type="transmembrane region" description="Helical" evidence="1">
    <location>
        <begin position="355"/>
        <end position="377"/>
    </location>
</feature>
<name>A0A6C2TVB1_PONDE</name>
<dbReference type="Gene3D" id="1.20.1640.10">
    <property type="entry name" value="Multidrug efflux transporter AcrB transmembrane domain"/>
    <property type="match status" value="2"/>
</dbReference>
<proteinExistence type="predicted"/>
<gene>
    <name evidence="2" type="primary">czcA_1</name>
    <name evidence="2" type="ORF">PDESU_00103</name>
</gene>
<evidence type="ECO:0000256" key="1">
    <source>
        <dbReference type="SAM" id="Phobius"/>
    </source>
</evidence>
<evidence type="ECO:0000313" key="3">
    <source>
        <dbReference type="Proteomes" id="UP000366872"/>
    </source>
</evidence>
<dbReference type="PANTHER" id="PTHR32063">
    <property type="match status" value="1"/>
</dbReference>
<feature type="transmembrane region" description="Helical" evidence="1">
    <location>
        <begin position="12"/>
        <end position="29"/>
    </location>
</feature>
<dbReference type="InterPro" id="IPR027463">
    <property type="entry name" value="AcrB_DN_DC_subdom"/>
</dbReference>
<dbReference type="PANTHER" id="PTHR32063:SF24">
    <property type="entry name" value="CATION EFFLUX SYSTEM (ACRB_ACRD_ACRF FAMILY)"/>
    <property type="match status" value="1"/>
</dbReference>
<keyword evidence="3" id="KW-1185">Reference proteome</keyword>
<dbReference type="Proteomes" id="UP000366872">
    <property type="component" value="Unassembled WGS sequence"/>
</dbReference>
<dbReference type="GO" id="GO:0005886">
    <property type="term" value="C:plasma membrane"/>
    <property type="evidence" value="ECO:0007669"/>
    <property type="project" value="TreeGrafter"/>
</dbReference>
<feature type="transmembrane region" description="Helical" evidence="1">
    <location>
        <begin position="518"/>
        <end position="536"/>
    </location>
</feature>
<feature type="transmembrane region" description="Helical" evidence="1">
    <location>
        <begin position="330"/>
        <end position="348"/>
    </location>
</feature>
<dbReference type="Gene3D" id="3.30.70.1430">
    <property type="entry name" value="Multidrug efflux transporter AcrB pore domain"/>
    <property type="match status" value="2"/>
</dbReference>
<dbReference type="GO" id="GO:0042910">
    <property type="term" value="F:xenobiotic transmembrane transporter activity"/>
    <property type="evidence" value="ECO:0007669"/>
    <property type="project" value="TreeGrafter"/>
</dbReference>
<feature type="transmembrane region" description="Helical" evidence="1">
    <location>
        <begin position="383"/>
        <end position="406"/>
    </location>
</feature>
<protein>
    <submittedName>
        <fullName evidence="2">Cobalt-zinc-cadmium resistance protein CzcA</fullName>
    </submittedName>
</protein>
<feature type="transmembrane region" description="Helical" evidence="1">
    <location>
        <begin position="993"/>
        <end position="1019"/>
    </location>
</feature>
<sequence>MIVTNYAIKFRTAVFVFIAVLVWMGYKSYKTLPREGSPDITIPQVFVTAIHPGTAPEDMENLVCIPIEKRLNELGSVKDISAMAADSVVVFTIEYMAGVDVDTAIQRVKDKIDLARPDLPDDLDEPVVEGLNFSTDIPIMRFALSGDPDLERLKSTAEFLQDEIENISGVKEARIVGTREREIRLEFDLPRLVAYNIPLFDVVGLIGKENVTMSAGMLEVDENKVQVRVPGEFVLASDLRDLVVVQRENRPIYLRDIATVSDTYKDLESISRINGETAVTVEVFKRAGENSVHLIDEVKQHIDPTRISKDIHITIVQDDSKDIRDMLAELENNMASGFFLVIVVLLIFMGRRNSLFVGLAIPFSMLLSFTIMSLMGITMNMVVLFALILAVGMLVDNGIVIVENIYRLHCEGLSRMEAARQGAAEVAWPVTTSTLTTLAAFSPLLFWPDIMGEFMSYIPQTLIITLASSLFVALVINPAICSVLIKRGKRNFDDNRTEHHPFVRGYEALLRHALHHRATLLIISLLFLILSSQLYGRFGKGVSLFVNTEPRAAQIEVRYPEGTAIEKTDAVMKHVENAISDLDDIEFILATTGQGMGSGFSEGSGGTYLGSCYIKFVDEKERVGKTSELIQKFRDRIGRIPGVEIKIDAFEEGPPQQPPVNIEVSGENLEQLNDIATEIKRRISPVPGLVDLRSNYESALPELQFIVDRKRAGVLGLDTETIGFFLRTSIYGTESQRKFRAGEDEFDITVRLPRPSREQFNLLDEIYIPVQDAEPVPLSSLGKFEYTSGRGVIRRKNQKRVITISGNKDGRESNELLADIVPIVSSIKMPPGYTIVYTGDREDQEESSEFLSRAFMLALAGIVVVLVLQFNSVMLPFVILLSIILSIIGVMWGLLLTRMHFSIVMTGVGIISLAGIVVNNAIVLVDCINQMKAKGLDTREAVVHAGRLRLRPVLLTAVTTILGLIPMAIGFSFDVHTFRFSAGGATSAWWAPMAIAVIFGLAVSTLLTLVLVPLMYSLADSFAAFLRRHIVIGED</sequence>
<reference evidence="2 3" key="1">
    <citation type="submission" date="2019-04" db="EMBL/GenBank/DDBJ databases">
        <authorList>
            <person name="Van Vliet M D."/>
        </authorList>
    </citation>
    <scope>NUCLEOTIDE SEQUENCE [LARGE SCALE GENOMIC DNA]</scope>
    <source>
        <strain evidence="2 3">F1</strain>
    </source>
</reference>
<dbReference type="PRINTS" id="PR00702">
    <property type="entry name" value="ACRIFLAVINRP"/>
</dbReference>
<feature type="transmembrane region" description="Helical" evidence="1">
    <location>
        <begin position="426"/>
        <end position="447"/>
    </location>
</feature>
<feature type="transmembrane region" description="Helical" evidence="1">
    <location>
        <begin position="875"/>
        <end position="895"/>
    </location>
</feature>
<feature type="transmembrane region" description="Helical" evidence="1">
    <location>
        <begin position="901"/>
        <end position="925"/>
    </location>
</feature>
<dbReference type="EMBL" id="CAAHFG010000001">
    <property type="protein sequence ID" value="VGO11558.1"/>
    <property type="molecule type" value="Genomic_DNA"/>
</dbReference>
<feature type="transmembrane region" description="Helical" evidence="1">
    <location>
        <begin position="953"/>
        <end position="973"/>
    </location>
</feature>
<dbReference type="Gene3D" id="3.30.2090.10">
    <property type="entry name" value="Multidrug efflux transporter AcrB TolC docking domain, DN and DC subdomains"/>
    <property type="match status" value="2"/>
</dbReference>
<evidence type="ECO:0000313" key="2">
    <source>
        <dbReference type="EMBL" id="VGO11558.1"/>
    </source>
</evidence>
<dbReference type="SUPFAM" id="SSF82866">
    <property type="entry name" value="Multidrug efflux transporter AcrB transmembrane domain"/>
    <property type="match status" value="2"/>
</dbReference>
<dbReference type="SUPFAM" id="SSF82693">
    <property type="entry name" value="Multidrug efflux transporter AcrB pore domain, PN1, PN2, PC1 and PC2 subdomains"/>
    <property type="match status" value="3"/>
</dbReference>
<dbReference type="Gene3D" id="3.30.70.1440">
    <property type="entry name" value="Multidrug efflux transporter AcrB pore domain"/>
    <property type="match status" value="1"/>
</dbReference>